<accession>A0A3M6V597</accession>
<organism evidence="2 3">
    <name type="scientific">Pocillopora damicornis</name>
    <name type="common">Cauliflower coral</name>
    <name type="synonym">Millepora damicornis</name>
    <dbReference type="NCBI Taxonomy" id="46731"/>
    <lineage>
        <taxon>Eukaryota</taxon>
        <taxon>Metazoa</taxon>
        <taxon>Cnidaria</taxon>
        <taxon>Anthozoa</taxon>
        <taxon>Hexacorallia</taxon>
        <taxon>Scleractinia</taxon>
        <taxon>Astrocoeniina</taxon>
        <taxon>Pocilloporidae</taxon>
        <taxon>Pocillopora</taxon>
    </lineage>
</organism>
<dbReference type="EMBL" id="RCHS01000076">
    <property type="protein sequence ID" value="RMX61126.1"/>
    <property type="molecule type" value="Genomic_DNA"/>
</dbReference>
<dbReference type="STRING" id="46731.A0A3M6V597"/>
<sequence>MAAKRCIWESDLQWNLRSQFIEKLEDNFPEDKREALSMVWANMKFLGCRYPAKTEEIVGELESKGGISVPHKALRK</sequence>
<comment type="caution">
    <text evidence="2">The sequence shown here is derived from an EMBL/GenBank/DDBJ whole genome shotgun (WGS) entry which is preliminary data.</text>
</comment>
<proteinExistence type="predicted"/>
<evidence type="ECO:0000313" key="2">
    <source>
        <dbReference type="EMBL" id="RMX61126.1"/>
    </source>
</evidence>
<feature type="domain" description="XRN2-binding (XTBD)" evidence="1">
    <location>
        <begin position="1"/>
        <end position="76"/>
    </location>
</feature>
<dbReference type="AlphaFoldDB" id="A0A3M6V597"/>
<keyword evidence="3" id="KW-1185">Reference proteome</keyword>
<gene>
    <name evidence="2" type="ORF">pdam_00016703</name>
</gene>
<dbReference type="PANTHER" id="PTHR48430">
    <property type="entry name" value="PARTNER OF XRN-2 PROTEIN 1"/>
    <property type="match status" value="1"/>
</dbReference>
<protein>
    <recommendedName>
        <fullName evidence="1">XRN2-binding (XTBD) domain-containing protein</fullName>
    </recommendedName>
</protein>
<dbReference type="PROSITE" id="PS51827">
    <property type="entry name" value="XTBD"/>
    <property type="match status" value="1"/>
</dbReference>
<evidence type="ECO:0000313" key="3">
    <source>
        <dbReference type="Proteomes" id="UP000275408"/>
    </source>
</evidence>
<dbReference type="InterPro" id="IPR021859">
    <property type="entry name" value="XTBD"/>
</dbReference>
<feature type="non-terminal residue" evidence="2">
    <location>
        <position position="76"/>
    </location>
</feature>
<dbReference type="Pfam" id="PF11952">
    <property type="entry name" value="XTBD"/>
    <property type="match status" value="1"/>
</dbReference>
<reference evidence="2 3" key="1">
    <citation type="journal article" date="2018" name="Sci. Rep.">
        <title>Comparative analysis of the Pocillopora damicornis genome highlights role of immune system in coral evolution.</title>
        <authorList>
            <person name="Cunning R."/>
            <person name="Bay R.A."/>
            <person name="Gillette P."/>
            <person name="Baker A.C."/>
            <person name="Traylor-Knowles N."/>
        </authorList>
    </citation>
    <scope>NUCLEOTIDE SEQUENCE [LARGE SCALE GENOMIC DNA]</scope>
    <source>
        <strain evidence="2">RSMAS</strain>
        <tissue evidence="2">Whole animal</tissue>
    </source>
</reference>
<name>A0A3M6V597_POCDA</name>
<dbReference type="Proteomes" id="UP000275408">
    <property type="component" value="Unassembled WGS sequence"/>
</dbReference>
<dbReference type="PANTHER" id="PTHR48430:SF1">
    <property type="entry name" value="PARTNER OF XRN-2 PROTEIN 1"/>
    <property type="match status" value="1"/>
</dbReference>
<evidence type="ECO:0000259" key="1">
    <source>
        <dbReference type="PROSITE" id="PS51827"/>
    </source>
</evidence>